<dbReference type="WBParaSite" id="DME_0000932201-mRNA-1">
    <property type="protein sequence ID" value="DME_0000932201-mRNA-1"/>
    <property type="gene ID" value="DME_0000932201"/>
</dbReference>
<dbReference type="InterPro" id="IPR056748">
    <property type="entry name" value="VPS13-like_C"/>
</dbReference>
<evidence type="ECO:0000259" key="3">
    <source>
        <dbReference type="Pfam" id="PF25033"/>
    </source>
</evidence>
<reference evidence="7" key="1">
    <citation type="submission" date="2016-04" db="UniProtKB">
        <authorList>
            <consortium name="WormBaseParasite"/>
        </authorList>
    </citation>
    <scope>IDENTIFICATION</scope>
</reference>
<feature type="domain" description="Intermembrane lipid transfer protein VPS13-like C-terminal" evidence="5">
    <location>
        <begin position="2389"/>
        <end position="2508"/>
    </location>
</feature>
<evidence type="ECO:0000313" key="7">
    <source>
        <dbReference type="WBParaSite" id="DME_0000932201-mRNA-1"/>
    </source>
</evidence>
<feature type="region of interest" description="Disordered" evidence="2">
    <location>
        <begin position="148"/>
        <end position="167"/>
    </location>
</feature>
<dbReference type="Proteomes" id="UP000038040">
    <property type="component" value="Unplaced"/>
</dbReference>
<feature type="domain" description="Vacuolar protein sorting-associated protein 13 VPS13 adaptor binding" evidence="4">
    <location>
        <begin position="1283"/>
        <end position="1790"/>
    </location>
</feature>
<comment type="similarity">
    <text evidence="1">Belongs to the VPS13 family.</text>
</comment>
<evidence type="ECO:0000256" key="2">
    <source>
        <dbReference type="SAM" id="MobiDB-lite"/>
    </source>
</evidence>
<organism evidence="6 7">
    <name type="scientific">Dracunculus medinensis</name>
    <name type="common">Guinea worm</name>
    <dbReference type="NCBI Taxonomy" id="318479"/>
    <lineage>
        <taxon>Eukaryota</taxon>
        <taxon>Metazoa</taxon>
        <taxon>Ecdysozoa</taxon>
        <taxon>Nematoda</taxon>
        <taxon>Chromadorea</taxon>
        <taxon>Rhabditida</taxon>
        <taxon>Spirurina</taxon>
        <taxon>Dracunculoidea</taxon>
        <taxon>Dracunculidae</taxon>
        <taxon>Dracunculus</taxon>
    </lineage>
</organism>
<dbReference type="Pfam" id="PF25037">
    <property type="entry name" value="VPS13_C"/>
    <property type="match status" value="1"/>
</dbReference>
<name>A0A158Q681_DRAME</name>
<accession>A0A158Q681</accession>
<dbReference type="PANTHER" id="PTHR16166">
    <property type="entry name" value="VACUOLAR PROTEIN SORTING-ASSOCIATED PROTEIN VPS13"/>
    <property type="match status" value="1"/>
</dbReference>
<evidence type="ECO:0000256" key="1">
    <source>
        <dbReference type="ARBA" id="ARBA00006545"/>
    </source>
</evidence>
<sequence>MYLNEADRRIVLVNRAYDKFTLKVSNVQIILAENYENAMSARNEPLSKFHILRPTGMDISIHKSSIDDMKLAKIRILGALPDIIIKLSDERLLQLLKLILSIPTPPPEEQIKSLGELTVTQFERSKLKDRAKIRAIMEVDEVSVGEKVDSSEEISRKSDGSQRAKELNEQQVQLEMDLTLNQVIEIRGMGCRFQMRTFDMVLFAYLGGLTVEQPLYKSLTPGRDTLYLIDNTHGSEENLLDLKFVQANPESPFFVTEYKSMEQAIDVSFKTLTITLHQESLMELKQFGETLRTKIGEIQKEKQKEMASFIGEVEIQAEKLSRRLSQLSMARRERQLEMTQDDHIIKTCLNASFNSLELFIGSNKCLDTVLAISIVRASLMMKVKTVKLMAGLQAITIQDRTGTTAYENLLSVCGDREMFTLDFTQYNRSEKEKNRMSPSDLDMIVVCRFAQMRFIFLNLWLTRLLKWLEPFQAEAARAAAQAQAIAVEKATEAAQNVRQIMEQSPPRIHLDIELAAPTILVPQKSTSFDALIFDFGKLTVKNSFIPDPQQIKAVVDSMLISLTDVNFAIGLLSKKSDKLIIAKCEILKPVSFSLSVKRNLCFEWYKDIPEICVDANLPIIELNMSQEDYAIVMKTLSGNLAECAEPNELNIVKSQPCSDISKRTENKEQKIDEGKKTEIKFESLAAKTHSPAKRVAFAFTMDEIVASLYSGSSNLLESSGVVVRTPDQAFASMRLLQLIITGSLMDDGKMDVNISLGSFTMNDERKEETRITRLLDKKVVKSDNLHPEFILIHFQQTSNSDKIIDFSSSPFFLCLCPEFLGVLTSFFTVRFENEDAEIKAVPKSVSNQAEPKTGKTTPSGAITMNCKMREVEIILIEDSNKPDSTQALVLSFNVDVEAKHVSMNNYVNGVQIIAGGIKNLQIISSYYQESKRSQNPYQVLNRVELTFEGTIDDKTKSQHFNVDITPMHLKVSPAIIRLLSAVSAEFSAANQSTNGREGKRRPILKKYPNYWEKKKIDRRRYWWFKLNEDAEVEADRGIDIAAGIDHQEQVDYSCIFANIKMGSLIITLEAGTGITTIPMILVESSMLIVASDWSSLLKVKFILLLKEKVSYYNEGFSIWEPVIEPVEIEDGNWQSWQIDMEMRTHSDSETVPLNGGMHLPKRTINFKASNILNITVTKSFMQLLNRLSDVRICSLKDFFFQTFLTYIVHAFEKAAKQITPPKTHQLPGSCPFLILNNTGISVKVGNSDTLRVAEDDKVVDATACAFVDLDILSENKQQVGSNQTQRTELRLIFDDLETEREINVKRAEIRTVTLPRKGSGGQQWKMVIEIKVENFRRLITLRSAVQFVNHMDIAYEVYSMRDTMLDLCGVADTTLEPLDIALPLLYNGSGQLYLKPANDSFEMSNESLNWYKFEDKARYLIRCDQVDNPKQGNFAALSVEELRVKAERSREFIDRIFIVHIYPTVTLHNLLPFLIRLLLPFEYTLNGGEQIPLNIIPGQKINMESFYCIRRISYYDKMALNKFQLIYRNEIYRAEMILPSEYENLEVISFCSIDEELNLGVHWNMEHRRLDAQIYAPYWFVNNTGKTLKYMVYHAIVHEPFSDPAIINFDSSDFLNKKKAKIQIADSLWSDEFPLDAVGNAGRVICKTDEQEFEITIDIKVCQSGLTKVVVFTPFYFLNNISKFPVEVKEFGGEVWTKVESESCVGIWPRQTQKRKYLIARYVGTAEESGMFPFTENFEGFCQINNEYLGIYVTCTLGESSSIIQLEPFNPGMAPAFIMNATNLPVEFGQKVFIPRLEGSPDKKLLDPWECCFFTWMDVTRNRELEWKSGNITECDGLYMNNYNSYKVSDSPSGNYYWVSFLNGRQRVFLFTDDLAVMTTAYEAYEIEPVDQQIEISLQGIGLSLVNNINSEEIIYMGIASSAVIWEQLFTIKQMEDIENSYQNWLLNKVDLVKVDKFDIDFSRMVIKKKKSETNIRRQFETGLWIQLRQSPHQMQIHLKVNHLQVDNQLPACVFPCILNVVAPPKSIVADNAPKPFMEFSFTMRKSEYSNIVEIKYLHLLIQEFSIQVDQGFINAILSFLSNDVSIKPYTKDIFEKDMEMTKDQLSQMALTTAATQQKAFYDDLHISPLMIHLSFSQGGSSGKNKASAPIQSEFINVLLKSVGVTLTELQDVVFKLAFFERKFMFYNRQQLQSEIISHYMKQAIKQLYVLVLGLDIIGNPFGLVRDLSTGVEDFFYQPFQGAIQGPEEFAEGVALGVKSLFSATVGGASGAVSRITGTLGKGVAALTLDEDYQRKRQQAINRRPKNFGEGMARGAKGVGQGLYEGITGIVSKPLEGARTSGVGGFMVGLGKGLVGAVVRPVSGVVDFASSSMDAVKTVTAGSNEITALRPPRVIFADNIVRPYSFKIAAGSKIFKETDRGAIADTDAFVAHAPISSKLVFIVTDKRVLLVKKSDLVGSWDVDWQIMYSEMKAPERIEKGVKLELKKKQKGFLGLGDSNGKMIQFNDKNTAELGH</sequence>
<proteinExistence type="inferred from homology"/>
<protein>
    <submittedName>
        <fullName evidence="7">VPS13_mid_rpt domain-containing protein</fullName>
    </submittedName>
</protein>
<evidence type="ECO:0000259" key="5">
    <source>
        <dbReference type="Pfam" id="PF25037"/>
    </source>
</evidence>
<dbReference type="GO" id="GO:0045053">
    <property type="term" value="P:protein retention in Golgi apparatus"/>
    <property type="evidence" value="ECO:0007669"/>
    <property type="project" value="TreeGrafter"/>
</dbReference>
<dbReference type="GO" id="GO:0006623">
    <property type="term" value="P:protein targeting to vacuole"/>
    <property type="evidence" value="ECO:0007669"/>
    <property type="project" value="TreeGrafter"/>
</dbReference>
<evidence type="ECO:0000259" key="4">
    <source>
        <dbReference type="Pfam" id="PF25036"/>
    </source>
</evidence>
<evidence type="ECO:0000313" key="6">
    <source>
        <dbReference type="Proteomes" id="UP000038040"/>
    </source>
</evidence>
<dbReference type="InterPro" id="IPR056747">
    <property type="entry name" value="VPS13-like_M"/>
</dbReference>
<dbReference type="Pfam" id="PF25036">
    <property type="entry name" value="VPS13_VAB"/>
    <property type="match status" value="1"/>
</dbReference>
<dbReference type="PANTHER" id="PTHR16166:SF93">
    <property type="entry name" value="INTERMEMBRANE LIPID TRANSFER PROTEIN VPS13"/>
    <property type="match status" value="1"/>
</dbReference>
<dbReference type="Pfam" id="PF25033">
    <property type="entry name" value="VPS13_M"/>
    <property type="match status" value="1"/>
</dbReference>
<dbReference type="InterPro" id="IPR026847">
    <property type="entry name" value="VPS13"/>
</dbReference>
<feature type="domain" description="VPS13-like middle region" evidence="3">
    <location>
        <begin position="360"/>
        <end position="1181"/>
    </location>
</feature>
<dbReference type="InterPro" id="IPR009543">
    <property type="entry name" value="VPS13_VAB"/>
</dbReference>